<dbReference type="GO" id="GO:0005634">
    <property type="term" value="C:nucleus"/>
    <property type="evidence" value="ECO:0007669"/>
    <property type="project" value="TreeGrafter"/>
</dbReference>
<dbReference type="KEGG" id="soe:110802692"/>
<accession>A0A9R0KAX5</accession>
<dbReference type="PANTHER" id="PTHR24030:SF0">
    <property type="entry name" value="PROTEIN CMSS1"/>
    <property type="match status" value="1"/>
</dbReference>
<dbReference type="RefSeq" id="XP_021863835.2">
    <property type="nucleotide sequence ID" value="XM_022008143.2"/>
</dbReference>
<evidence type="ECO:0000256" key="1">
    <source>
        <dbReference type="SAM" id="MobiDB-lite"/>
    </source>
</evidence>
<feature type="compositionally biased region" description="Basic and acidic residues" evidence="1">
    <location>
        <begin position="48"/>
        <end position="58"/>
    </location>
</feature>
<reference evidence="2" key="1">
    <citation type="journal article" date="2021" name="Nat. Commun.">
        <title>Genomic analyses provide insights into spinach domestication and the genetic basis of agronomic traits.</title>
        <authorList>
            <person name="Cai X."/>
            <person name="Sun X."/>
            <person name="Xu C."/>
            <person name="Sun H."/>
            <person name="Wang X."/>
            <person name="Ge C."/>
            <person name="Zhang Z."/>
            <person name="Wang Q."/>
            <person name="Fei Z."/>
            <person name="Jiao C."/>
            <person name="Wang Q."/>
        </authorList>
    </citation>
    <scope>NUCLEOTIDE SEQUENCE [LARGE SCALE GENOMIC DNA]</scope>
    <source>
        <strain evidence="2">cv. Varoflay</strain>
    </source>
</reference>
<proteinExistence type="predicted"/>
<dbReference type="InterPro" id="IPR027417">
    <property type="entry name" value="P-loop_NTPase"/>
</dbReference>
<dbReference type="Proteomes" id="UP000813463">
    <property type="component" value="Chromosome 5"/>
</dbReference>
<evidence type="ECO:0000313" key="3">
    <source>
        <dbReference type="RefSeq" id="XP_021863835.2"/>
    </source>
</evidence>
<dbReference type="Gene3D" id="3.40.50.300">
    <property type="entry name" value="P-loop containing nucleotide triphosphate hydrolases"/>
    <property type="match status" value="1"/>
</dbReference>
<protein>
    <recommendedName>
        <fullName evidence="4">Protein CMSS1</fullName>
    </recommendedName>
</protein>
<dbReference type="AlphaFoldDB" id="A0A9R0KAX5"/>
<evidence type="ECO:0000313" key="2">
    <source>
        <dbReference type="Proteomes" id="UP000813463"/>
    </source>
</evidence>
<organism evidence="2 3">
    <name type="scientific">Spinacia oleracea</name>
    <name type="common">Spinach</name>
    <dbReference type="NCBI Taxonomy" id="3562"/>
    <lineage>
        <taxon>Eukaryota</taxon>
        <taxon>Viridiplantae</taxon>
        <taxon>Streptophyta</taxon>
        <taxon>Embryophyta</taxon>
        <taxon>Tracheophyta</taxon>
        <taxon>Spermatophyta</taxon>
        <taxon>Magnoliopsida</taxon>
        <taxon>eudicotyledons</taxon>
        <taxon>Gunneridae</taxon>
        <taxon>Pentapetalae</taxon>
        <taxon>Caryophyllales</taxon>
        <taxon>Chenopodiaceae</taxon>
        <taxon>Chenopodioideae</taxon>
        <taxon>Anserineae</taxon>
        <taxon>Spinacia</taxon>
    </lineage>
</organism>
<feature type="compositionally biased region" description="Basic residues" evidence="1">
    <location>
        <begin position="30"/>
        <end position="47"/>
    </location>
</feature>
<dbReference type="GeneID" id="110802692"/>
<gene>
    <name evidence="3" type="primary">LOC110802692</name>
</gene>
<dbReference type="GO" id="GO:0030686">
    <property type="term" value="C:90S preribosome"/>
    <property type="evidence" value="ECO:0007669"/>
    <property type="project" value="TreeGrafter"/>
</dbReference>
<dbReference type="Pfam" id="PF14617">
    <property type="entry name" value="CMS1"/>
    <property type="match status" value="1"/>
</dbReference>
<dbReference type="PANTHER" id="PTHR24030">
    <property type="entry name" value="PROTEIN CMSS1"/>
    <property type="match status" value="1"/>
</dbReference>
<dbReference type="InterPro" id="IPR032704">
    <property type="entry name" value="Cms1"/>
</dbReference>
<sequence>MAPGKAARGGKNKPSKYGKKHPNSFAPRKPNTKKPKTKNAKTKNPKKNKIELKDNHPVEKDLKVEKPIKTVVTSQILSPTERRKFFVDQFQSANGIKLSSLELESFKDSYFPKLSESISQETDNLGKHIKDVFGSSWKEVLCEPQLVEGKVDPGSPAVLVISASAIKSLEMLRGLRILTKDCQALKLFSKHLKIDEQVALLKNRVNIASGTPSRIKKLCEMEALGLSRLEVVVLDMHTDVKGLSLFTLRQIRDEFWDLYKCYFHQKVLQGSLRVCLYGPIPIQSGRGEDESEEQ</sequence>
<name>A0A9R0KAX5_SPIOL</name>
<evidence type="ECO:0008006" key="4">
    <source>
        <dbReference type="Google" id="ProtNLM"/>
    </source>
</evidence>
<feature type="region of interest" description="Disordered" evidence="1">
    <location>
        <begin position="1"/>
        <end position="58"/>
    </location>
</feature>
<reference evidence="3" key="2">
    <citation type="submission" date="2025-08" db="UniProtKB">
        <authorList>
            <consortium name="RefSeq"/>
        </authorList>
    </citation>
    <scope>IDENTIFICATION</scope>
    <source>
        <tissue evidence="3">Leaf</tissue>
    </source>
</reference>
<keyword evidence="2" id="KW-1185">Reference proteome</keyword>
<feature type="compositionally biased region" description="Basic residues" evidence="1">
    <location>
        <begin position="8"/>
        <end position="22"/>
    </location>
</feature>